<evidence type="ECO:0000313" key="1">
    <source>
        <dbReference type="EMBL" id="MBN3556053.1"/>
    </source>
</evidence>
<keyword evidence="2" id="KW-1185">Reference proteome</keyword>
<evidence type="ECO:0008006" key="3">
    <source>
        <dbReference type="Google" id="ProtNLM"/>
    </source>
</evidence>
<name>A0ABS2ZUU5_9BACL</name>
<dbReference type="Proteomes" id="UP001296923">
    <property type="component" value="Unassembled WGS sequence"/>
</dbReference>
<evidence type="ECO:0000313" key="2">
    <source>
        <dbReference type="Proteomes" id="UP001296923"/>
    </source>
</evidence>
<gene>
    <name evidence="1" type="ORF">JYA63_17370</name>
</gene>
<comment type="caution">
    <text evidence="1">The sequence shown here is derived from an EMBL/GenBank/DDBJ whole genome shotgun (WGS) entry which is preliminary data.</text>
</comment>
<dbReference type="EMBL" id="JAFHKR010000039">
    <property type="protein sequence ID" value="MBN3556053.1"/>
    <property type="molecule type" value="Genomic_DNA"/>
</dbReference>
<organism evidence="1 2">
    <name type="scientific">Fictibacillus nanhaiensis</name>
    <dbReference type="NCBI Taxonomy" id="742169"/>
    <lineage>
        <taxon>Bacteria</taxon>
        <taxon>Bacillati</taxon>
        <taxon>Bacillota</taxon>
        <taxon>Bacilli</taxon>
        <taxon>Bacillales</taxon>
        <taxon>Fictibacillaceae</taxon>
        <taxon>Fictibacillus</taxon>
    </lineage>
</organism>
<reference evidence="1 2" key="1">
    <citation type="submission" date="2021-01" db="EMBL/GenBank/DDBJ databases">
        <title>Genome Sequencing of Type Strains.</title>
        <authorList>
            <person name="Lemaire J.F."/>
            <person name="Inderbitzin P."/>
            <person name="Collins S.B."/>
            <person name="Wespe N."/>
            <person name="Knight-Connoni V."/>
        </authorList>
    </citation>
    <scope>NUCLEOTIDE SEQUENCE [LARGE SCALE GENOMIC DNA]</scope>
    <source>
        <strain evidence="1 2">DSM 23009</strain>
    </source>
</reference>
<accession>A0ABS2ZUU5</accession>
<proteinExistence type="predicted"/>
<dbReference type="RefSeq" id="WP_205726797.1">
    <property type="nucleotide sequence ID" value="NZ_JAFHKR010000039.1"/>
</dbReference>
<sequence>MEKRLYKIGGEIIRSNILKADSYQELQIKIRKRINGKYSSSKVKWIWKIQDLFRNSELVKLPNGYYEYDHSKLYSALEFTIEKKANWLEKKYKYVRLSFHDFEAELWKITYDAIDYYEIWVDDTEFTLVETLELYWKTRMIDFIKSCLYTIKHGDWYKSASLSEDFESVWPDNNLEIEKQLLYKQTVAEMLAAVELNEQERKLLYLIYDYPSRSYREWGKELGINHPEKVRRLFLSIQKRLTKYNPFI</sequence>
<protein>
    <recommendedName>
        <fullName evidence="3">Sigma-70 family RNA polymerase sigma factor</fullName>
    </recommendedName>
</protein>